<dbReference type="STRING" id="3076.A0A2P6TRB9"/>
<keyword evidence="2" id="KW-1185">Reference proteome</keyword>
<dbReference type="Proteomes" id="UP000239899">
    <property type="component" value="Unassembled WGS sequence"/>
</dbReference>
<reference evidence="1 2" key="1">
    <citation type="journal article" date="2018" name="Plant J.">
        <title>Genome sequences of Chlorella sorokiniana UTEX 1602 and Micractinium conductrix SAG 241.80: implications to maltose excretion by a green alga.</title>
        <authorList>
            <person name="Arriola M.B."/>
            <person name="Velmurugan N."/>
            <person name="Zhang Y."/>
            <person name="Plunkett M.H."/>
            <person name="Hondzo H."/>
            <person name="Barney B.M."/>
        </authorList>
    </citation>
    <scope>NUCLEOTIDE SEQUENCE [LARGE SCALE GENOMIC DNA]</scope>
    <source>
        <strain evidence="2">UTEX 1602</strain>
    </source>
</reference>
<gene>
    <name evidence="1" type="ORF">C2E21_4777</name>
</gene>
<evidence type="ECO:0000313" key="1">
    <source>
        <dbReference type="EMBL" id="PRW56605.1"/>
    </source>
</evidence>
<organism evidence="1 2">
    <name type="scientific">Chlorella sorokiniana</name>
    <name type="common">Freshwater green alga</name>
    <dbReference type="NCBI Taxonomy" id="3076"/>
    <lineage>
        <taxon>Eukaryota</taxon>
        <taxon>Viridiplantae</taxon>
        <taxon>Chlorophyta</taxon>
        <taxon>core chlorophytes</taxon>
        <taxon>Trebouxiophyceae</taxon>
        <taxon>Chlorellales</taxon>
        <taxon>Chlorellaceae</taxon>
        <taxon>Chlorella clade</taxon>
        <taxon>Chlorella</taxon>
    </lineage>
</organism>
<dbReference type="GO" id="GO:0016853">
    <property type="term" value="F:isomerase activity"/>
    <property type="evidence" value="ECO:0007669"/>
    <property type="project" value="UniProtKB-KW"/>
</dbReference>
<accession>A0A2P6TRB9</accession>
<dbReference type="OrthoDB" id="514311at2759"/>
<dbReference type="AlphaFoldDB" id="A0A2P6TRB9"/>
<sequence>MGTRFLLDANVRLALAAQPMRAPKWHDPMFTGPGEGVILPAGNYTRPLVFSSIRGFKQFGLKLLPGVRNANLQIGQLSMNGDGAVFEASPTAPIVNTTISHVSVFQSNQNSTVFDSPQPRGRLDGVTVRGNFMLKGGATAPEQPSAGVLFRGAPPQLTKTQVVLQAIDPAQFLTPTRFVAVATNTSCPVAGFAFRSDTWNGGYEAPGGAQVDGSFVDSHFLFSFPDQVGGRIFAFRTGSAGNVLSKGDTGEVAAASHFFTLVPAPGNLSAFSAANPVGPLSPVPMPVAHQGFYVIAPVTKAWPPGEKRTLYLHSHFAQPGVQAKRLECGIPFKLDNPGLLCLAIAAAPTAREPHRVALSLANLGTKAVPAGFDLRFAVQLGPG</sequence>
<keyword evidence="1" id="KW-0413">Isomerase</keyword>
<dbReference type="EMBL" id="LHPG02000008">
    <property type="protein sequence ID" value="PRW56605.1"/>
    <property type="molecule type" value="Genomic_DNA"/>
</dbReference>
<evidence type="ECO:0000313" key="2">
    <source>
        <dbReference type="Proteomes" id="UP000239899"/>
    </source>
</evidence>
<proteinExistence type="predicted"/>
<comment type="caution">
    <text evidence="1">The sequence shown here is derived from an EMBL/GenBank/DDBJ whole genome shotgun (WGS) entry which is preliminary data.</text>
</comment>
<protein>
    <submittedName>
        <fullName evidence="1">4-hydroxyphenylacetate isomerase</fullName>
    </submittedName>
</protein>
<name>A0A2P6TRB9_CHLSO</name>